<keyword evidence="3" id="KW-0808">Transferase</keyword>
<dbReference type="Gene3D" id="3.40.50.300">
    <property type="entry name" value="P-loop containing nucleotide triphosphate hydrolases"/>
    <property type="match status" value="1"/>
</dbReference>
<evidence type="ECO:0000256" key="1">
    <source>
        <dbReference type="ARBA" id="ARBA00022741"/>
    </source>
</evidence>
<dbReference type="EMBL" id="MLJW01000100">
    <property type="protein sequence ID" value="OIQ99973.1"/>
    <property type="molecule type" value="Genomic_DNA"/>
</dbReference>
<dbReference type="GO" id="GO:0005886">
    <property type="term" value="C:plasma membrane"/>
    <property type="evidence" value="ECO:0007669"/>
    <property type="project" value="TreeGrafter"/>
</dbReference>
<dbReference type="EC" id="2.7.10.-" evidence="3"/>
<dbReference type="InterPro" id="IPR050445">
    <property type="entry name" value="Bact_polysacc_biosynth/exp"/>
</dbReference>
<comment type="caution">
    <text evidence="3">The sequence shown here is derived from an EMBL/GenBank/DDBJ whole genome shotgun (WGS) entry which is preliminary data.</text>
</comment>
<sequence length="279" mass="31448">MERIKQAILRAKNHQSSEANLAQLRPDGQGKSFKSNISKSQDELVDFRYENTRVVKLEKEHLEKNRIVAFDKSNPMSMNFDLLRTHVLQKMEENGWRTLAITSPTPEAGKTVIAINLAMSIAQQTNRTAMLVDFDLRRPKVGAYLGMHMEKSLNDVLNGTDQLPDVLVNPDVPRLVVLPTRNAVKNSSEILSSKKIGDLITDLRERYKSRIVIFDLPPLLVTDDAIALLPKIDCVLLVVANGMSTKREIEDSLRLLPAENLIGTILNKADVEPKAYYYD</sequence>
<dbReference type="SUPFAM" id="SSF52540">
    <property type="entry name" value="P-loop containing nucleoside triphosphate hydrolases"/>
    <property type="match status" value="1"/>
</dbReference>
<keyword evidence="2" id="KW-0067">ATP-binding</keyword>
<dbReference type="GO" id="GO:0004713">
    <property type="term" value="F:protein tyrosine kinase activity"/>
    <property type="evidence" value="ECO:0007669"/>
    <property type="project" value="TreeGrafter"/>
</dbReference>
<proteinExistence type="predicted"/>
<evidence type="ECO:0000313" key="3">
    <source>
        <dbReference type="EMBL" id="OIQ99973.1"/>
    </source>
</evidence>
<keyword evidence="1" id="KW-0547">Nucleotide-binding</keyword>
<dbReference type="PANTHER" id="PTHR32309:SF13">
    <property type="entry name" value="FERRIC ENTEROBACTIN TRANSPORT PROTEIN FEPE"/>
    <property type="match status" value="1"/>
</dbReference>
<evidence type="ECO:0000256" key="2">
    <source>
        <dbReference type="ARBA" id="ARBA00022840"/>
    </source>
</evidence>
<reference evidence="3" key="1">
    <citation type="submission" date="2016-10" db="EMBL/GenBank/DDBJ databases">
        <title>Sequence of Gallionella enrichment culture.</title>
        <authorList>
            <person name="Poehlein A."/>
            <person name="Muehling M."/>
            <person name="Daniel R."/>
        </authorList>
    </citation>
    <scope>NUCLEOTIDE SEQUENCE</scope>
</reference>
<gene>
    <name evidence="3" type="primary">ptk_3</name>
    <name evidence="3" type="ORF">GALL_179890</name>
</gene>
<dbReference type="CDD" id="cd05387">
    <property type="entry name" value="BY-kinase"/>
    <property type="match status" value="1"/>
</dbReference>
<name>A0A1J5SIM8_9ZZZZ</name>
<accession>A0A1J5SIM8</accession>
<dbReference type="PANTHER" id="PTHR32309">
    <property type="entry name" value="TYROSINE-PROTEIN KINASE"/>
    <property type="match status" value="1"/>
</dbReference>
<dbReference type="InterPro" id="IPR027417">
    <property type="entry name" value="P-loop_NTPase"/>
</dbReference>
<dbReference type="AlphaFoldDB" id="A0A1J5SIM8"/>
<organism evidence="3">
    <name type="scientific">mine drainage metagenome</name>
    <dbReference type="NCBI Taxonomy" id="410659"/>
    <lineage>
        <taxon>unclassified sequences</taxon>
        <taxon>metagenomes</taxon>
        <taxon>ecological metagenomes</taxon>
    </lineage>
</organism>
<dbReference type="InterPro" id="IPR005702">
    <property type="entry name" value="Wzc-like_C"/>
</dbReference>
<protein>
    <submittedName>
        <fullName evidence="3">Tyrosine-protein kinase ptk</fullName>
        <ecNumber evidence="3">2.7.10.-</ecNumber>
    </submittedName>
</protein>
<keyword evidence="3" id="KW-0418">Kinase</keyword>